<evidence type="ECO:0000313" key="2">
    <source>
        <dbReference type="Proteomes" id="UP000198706"/>
    </source>
</evidence>
<protein>
    <recommendedName>
        <fullName evidence="3">WG containing repeat-containing protein</fullName>
    </recommendedName>
</protein>
<dbReference type="RefSeq" id="WP_139198656.1">
    <property type="nucleotide sequence ID" value="NZ_FNFD01000060.1"/>
</dbReference>
<evidence type="ECO:0008006" key="3">
    <source>
        <dbReference type="Google" id="ProtNLM"/>
    </source>
</evidence>
<proteinExistence type="predicted"/>
<keyword evidence="2" id="KW-1185">Reference proteome</keyword>
<dbReference type="AlphaFoldDB" id="A0A1G9QJ10"/>
<reference evidence="1 2" key="1">
    <citation type="submission" date="2016-10" db="EMBL/GenBank/DDBJ databases">
        <authorList>
            <person name="de Groot N.N."/>
        </authorList>
    </citation>
    <scope>NUCLEOTIDE SEQUENCE [LARGE SCALE GENOMIC DNA]</scope>
    <source>
        <strain evidence="1 2">JCM 21544</strain>
    </source>
</reference>
<name>A0A1G9QJ10_9PSED</name>
<sequence>MSVMQGGVGYMVSGFGSMEYPCDGKMFIGAFDFLWEFGDGLEKVWRLGEDITYVYQRKNGRVGINCGSEIFYELDGDHLGLVQPNSWDKFRNGRYGEYFLEYDSTDSSRIVNRVVDADGSQVADYIGSGLSYIGMWAGYFVFEASGVGVVASKLNGVWDTLFVPTITRIKCSHILGSNILVFGSNANRQACCEIFDLVSQKLVGFFTFDHYPGYVSEIYVYDFDWYFCWGDRLFRFDNKIVEQMLPGCSVGGYYVTAAGICVLSGDEAVMRFYDHKLKHIKDEVAVPLPGYVFSSFSSEGGKLVGYLRTANRAAGLFYAVALQVCSDGCPSLELEQALYQIEKHPRGQAFDLIVRFSEGVA</sequence>
<feature type="non-terminal residue" evidence="1">
    <location>
        <position position="361"/>
    </location>
</feature>
<evidence type="ECO:0000313" key="1">
    <source>
        <dbReference type="EMBL" id="SDM10989.1"/>
    </source>
</evidence>
<dbReference type="Proteomes" id="UP000198706">
    <property type="component" value="Unassembled WGS sequence"/>
</dbReference>
<dbReference type="EMBL" id="FNFD01000060">
    <property type="protein sequence ID" value="SDM10989.1"/>
    <property type="molecule type" value="Genomic_DNA"/>
</dbReference>
<accession>A0A1G9QJ10</accession>
<organism evidence="1 2">
    <name type="scientific">Pseudomonas indica</name>
    <dbReference type="NCBI Taxonomy" id="137658"/>
    <lineage>
        <taxon>Bacteria</taxon>
        <taxon>Pseudomonadati</taxon>
        <taxon>Pseudomonadota</taxon>
        <taxon>Gammaproteobacteria</taxon>
        <taxon>Pseudomonadales</taxon>
        <taxon>Pseudomonadaceae</taxon>
        <taxon>Pseudomonas</taxon>
    </lineage>
</organism>
<gene>
    <name evidence="1" type="ORF">SAMN05216186_1601</name>
</gene>